<gene>
    <name evidence="2" type="ORF">L596_006128</name>
</gene>
<accession>A0A4U8V2L4</accession>
<feature type="domain" description="DUF6546" evidence="1">
    <location>
        <begin position="230"/>
        <end position="309"/>
    </location>
</feature>
<name>A0A4U8V2L4_STECR</name>
<organism evidence="2 3">
    <name type="scientific">Steinernema carpocapsae</name>
    <name type="common">Entomopathogenic nematode</name>
    <dbReference type="NCBI Taxonomy" id="34508"/>
    <lineage>
        <taxon>Eukaryota</taxon>
        <taxon>Metazoa</taxon>
        <taxon>Ecdysozoa</taxon>
        <taxon>Nematoda</taxon>
        <taxon>Chromadorea</taxon>
        <taxon>Rhabditida</taxon>
        <taxon>Tylenchina</taxon>
        <taxon>Panagrolaimomorpha</taxon>
        <taxon>Strongyloidoidea</taxon>
        <taxon>Steinernematidae</taxon>
        <taxon>Steinernema</taxon>
    </lineage>
</organism>
<dbReference type="EMBL" id="CM016762">
    <property type="protein sequence ID" value="TMS39635.1"/>
    <property type="molecule type" value="Genomic_DNA"/>
</dbReference>
<evidence type="ECO:0000313" key="3">
    <source>
        <dbReference type="Proteomes" id="UP000298663"/>
    </source>
</evidence>
<protein>
    <recommendedName>
        <fullName evidence="1">DUF6546 domain-containing protein</fullName>
    </recommendedName>
</protein>
<proteinExistence type="predicted"/>
<dbReference type="AlphaFoldDB" id="A0A4U8V2L4"/>
<sequence>MSRRKGPQTHRSSWDDEDYVINFTQEKLRDTLSDDVLKYIKSLSELISSMANTYDVYNNMKKVWSLGLVLLKFGNPISALVAAGASTVLEPSKEELEALKLLNEKFSEHIEESRNVFFHIQLEMQEIYSQKVEMDYYNKFTSPLNGYELYINRTTNDNRDIRKYYSRFLWDHCTNTQISPIALYKDYVTLFSTNCQPYGNYNDSKLYFKESLMLQQVVAHVDKDISLNRAESFDWENLKFLVLASFQNMEEHDRQQILKLLHKAADSAFLPKLDAVVKPHYPNKTCWFYYWEHQSKHNRVQMRAQHNLVLLDMLRLGLFTSACSNFTSNGTESLIRKTLETAADAMKRVSYTSYDRLQIIERFEAYPVLSTSYAKDVLTTTDIAYSEESYNSTAAIVRPEFNSRGQDNLDYYTLVSLHDTSIQTWCNITQYTASIIFQTKTVDVHVVPHNVQKYNMAGAQRYKVWFEKQRQPMYDDIANWADLEACAVLSKLDAKYNLTQSFSKSFLFRKGPIDIKNRNDLYHMIIIYLSLFQMDVNVRHQLMCKIQRFPENSACS</sequence>
<keyword evidence="3" id="KW-1185">Reference proteome</keyword>
<reference evidence="2 3" key="1">
    <citation type="journal article" date="2015" name="Genome Biol.">
        <title>Comparative genomics of Steinernema reveals deeply conserved gene regulatory networks.</title>
        <authorList>
            <person name="Dillman A.R."/>
            <person name="Macchietto M."/>
            <person name="Porter C.F."/>
            <person name="Rogers A."/>
            <person name="Williams B."/>
            <person name="Antoshechkin I."/>
            <person name="Lee M.M."/>
            <person name="Goodwin Z."/>
            <person name="Lu X."/>
            <person name="Lewis E.E."/>
            <person name="Goodrich-Blair H."/>
            <person name="Stock S.P."/>
            <person name="Adams B.J."/>
            <person name="Sternberg P.W."/>
            <person name="Mortazavi A."/>
        </authorList>
    </citation>
    <scope>NUCLEOTIDE SEQUENCE [LARGE SCALE GENOMIC DNA]</scope>
    <source>
        <strain evidence="2 3">ALL</strain>
    </source>
</reference>
<dbReference type="Proteomes" id="UP000298663">
    <property type="component" value="Chromosome X"/>
</dbReference>
<dbReference type="Pfam" id="PF20183">
    <property type="entry name" value="DUF6546"/>
    <property type="match status" value="1"/>
</dbReference>
<evidence type="ECO:0000313" key="2">
    <source>
        <dbReference type="EMBL" id="TMS39635.1"/>
    </source>
</evidence>
<dbReference type="InterPro" id="IPR046676">
    <property type="entry name" value="DUF6546"/>
</dbReference>
<reference evidence="2 3" key="2">
    <citation type="journal article" date="2019" name="G3 (Bethesda)">
        <title>Hybrid Assembly of the Genome of the Entomopathogenic Nematode Steinernema carpocapsae Identifies the X-Chromosome.</title>
        <authorList>
            <person name="Serra L."/>
            <person name="Macchietto M."/>
            <person name="Macias-Munoz A."/>
            <person name="McGill C.J."/>
            <person name="Rodriguez I.M."/>
            <person name="Rodriguez B."/>
            <person name="Murad R."/>
            <person name="Mortazavi A."/>
        </authorList>
    </citation>
    <scope>NUCLEOTIDE SEQUENCE [LARGE SCALE GENOMIC DNA]</scope>
    <source>
        <strain evidence="2 3">ALL</strain>
    </source>
</reference>
<evidence type="ECO:0000259" key="1">
    <source>
        <dbReference type="Pfam" id="PF20183"/>
    </source>
</evidence>